<comment type="similarity">
    <text evidence="2">Belongs to the 2H phosphoesterase superfamily. ThpR family.</text>
</comment>
<dbReference type="Pfam" id="PF13563">
    <property type="entry name" value="2_5_RNA_ligase2"/>
    <property type="match status" value="1"/>
</dbReference>
<dbReference type="GO" id="GO:0004113">
    <property type="term" value="F:2',3'-cyclic-nucleotide 3'-phosphodiesterase activity"/>
    <property type="evidence" value="ECO:0007669"/>
    <property type="project" value="InterPro"/>
</dbReference>
<dbReference type="PANTHER" id="PTHR35561:SF1">
    <property type="entry name" value="RNA 2',3'-CYCLIC PHOSPHODIESTERASE"/>
    <property type="match status" value="1"/>
</dbReference>
<feature type="short sequence motif" description="HXTX 1" evidence="2">
    <location>
        <begin position="42"/>
        <end position="45"/>
    </location>
</feature>
<gene>
    <name evidence="3" type="primary">thpR</name>
    <name evidence="3" type="ORF">FEF34_21355</name>
</gene>
<keyword evidence="4" id="KW-1185">Reference proteome</keyword>
<dbReference type="AlphaFoldDB" id="A0A5R9EB87"/>
<feature type="active site" description="Proton donor" evidence="2">
    <location>
        <position position="42"/>
    </location>
</feature>
<dbReference type="HAMAP" id="MF_01940">
    <property type="entry name" value="RNA_CPDase"/>
    <property type="match status" value="1"/>
</dbReference>
<accession>A0A5R9EB87</accession>
<dbReference type="NCBIfam" id="TIGR02258">
    <property type="entry name" value="2_5_ligase"/>
    <property type="match status" value="1"/>
</dbReference>
<reference evidence="3 4" key="1">
    <citation type="submission" date="2019-05" db="EMBL/GenBank/DDBJ databases">
        <title>Streptomyces marianii sp. nov., a novel marine actinomycete from southern coast of India.</title>
        <authorList>
            <person name="Iniyan A.M."/>
            <person name="Wink J."/>
            <person name="Ramprasad E."/>
            <person name="Ramana C.V."/>
            <person name="Bunk B."/>
            <person name="Sproer C."/>
            <person name="Joseph F.-J.R.S."/>
            <person name="Vincent S.G.P."/>
        </authorList>
    </citation>
    <scope>NUCLEOTIDE SEQUENCE [LARGE SCALE GENOMIC DNA]</scope>
    <source>
        <strain evidence="3 4">ICN19</strain>
    </source>
</reference>
<dbReference type="SUPFAM" id="SSF55144">
    <property type="entry name" value="LigT-like"/>
    <property type="match status" value="1"/>
</dbReference>
<keyword evidence="1 2" id="KW-0378">Hydrolase</keyword>
<evidence type="ECO:0000313" key="3">
    <source>
        <dbReference type="EMBL" id="TLQ45243.1"/>
    </source>
</evidence>
<dbReference type="GO" id="GO:0008664">
    <property type="term" value="F:RNA 2',3'-cyclic 3'-phosphodiesterase activity"/>
    <property type="evidence" value="ECO:0007669"/>
    <property type="project" value="UniProtKB-EC"/>
</dbReference>
<comment type="caution">
    <text evidence="3">The sequence shown here is derived from an EMBL/GenBank/DDBJ whole genome shotgun (WGS) entry which is preliminary data.</text>
</comment>
<evidence type="ECO:0000256" key="1">
    <source>
        <dbReference type="ARBA" id="ARBA00022801"/>
    </source>
</evidence>
<comment type="function">
    <text evidence="2">Hydrolyzes RNA 2',3'-cyclic phosphodiester to an RNA 2'-phosphomonoester.</text>
</comment>
<dbReference type="Proteomes" id="UP000305921">
    <property type="component" value="Unassembled WGS sequence"/>
</dbReference>
<evidence type="ECO:0000313" key="4">
    <source>
        <dbReference type="Proteomes" id="UP000305921"/>
    </source>
</evidence>
<dbReference type="InterPro" id="IPR004175">
    <property type="entry name" value="RNA_CPDase"/>
</dbReference>
<dbReference type="OrthoDB" id="9787070at2"/>
<dbReference type="Gene3D" id="3.90.1140.10">
    <property type="entry name" value="Cyclic phosphodiesterase"/>
    <property type="match status" value="1"/>
</dbReference>
<organism evidence="3 4">
    <name type="scientific">Streptomyces marianii</name>
    <dbReference type="NCBI Taxonomy" id="1817406"/>
    <lineage>
        <taxon>Bacteria</taxon>
        <taxon>Bacillati</taxon>
        <taxon>Actinomycetota</taxon>
        <taxon>Actinomycetes</taxon>
        <taxon>Kitasatosporales</taxon>
        <taxon>Streptomycetaceae</taxon>
        <taxon>Streptomyces</taxon>
    </lineage>
</organism>
<dbReference type="RefSeq" id="WP_138054586.1">
    <property type="nucleotide sequence ID" value="NZ_VAWE01000001.1"/>
</dbReference>
<protein>
    <recommendedName>
        <fullName evidence="2">RNA 2',3'-cyclic phosphodiesterase</fullName>
        <shortName evidence="2">RNA 2',3'-CPDase</shortName>
        <ecNumber evidence="2">3.1.4.58</ecNumber>
    </recommendedName>
</protein>
<dbReference type="EC" id="3.1.4.58" evidence="2"/>
<comment type="catalytic activity">
    <reaction evidence="2">
        <text>a 3'-end 2',3'-cyclophospho-ribonucleotide-RNA + H2O = a 3'-end 2'-phospho-ribonucleotide-RNA + H(+)</text>
        <dbReference type="Rhea" id="RHEA:11828"/>
        <dbReference type="Rhea" id="RHEA-COMP:10464"/>
        <dbReference type="Rhea" id="RHEA-COMP:17353"/>
        <dbReference type="ChEBI" id="CHEBI:15377"/>
        <dbReference type="ChEBI" id="CHEBI:15378"/>
        <dbReference type="ChEBI" id="CHEBI:83064"/>
        <dbReference type="ChEBI" id="CHEBI:173113"/>
        <dbReference type="EC" id="3.1.4.58"/>
    </reaction>
</comment>
<dbReference type="EMBL" id="VAWE01000001">
    <property type="protein sequence ID" value="TLQ45243.1"/>
    <property type="molecule type" value="Genomic_DNA"/>
</dbReference>
<dbReference type="InterPro" id="IPR009097">
    <property type="entry name" value="Cyclic_Pdiesterase"/>
</dbReference>
<feature type="short sequence motif" description="HXTX 2" evidence="2">
    <location>
        <begin position="126"/>
        <end position="129"/>
    </location>
</feature>
<sequence length="189" mass="21035">MRLFAAVLPPDEALRELGRAVDRLHELPGADALRWTGRPAWHFTLAFMGEVDEALLPDLIERLGRAARRTEEFPLRLHGGGHFGRRTLWVGAAGALDTMRMLAERTEAAARRAGVSMEEPRRYHAHLTLARTRTDTDLRPYVDALGPFEGRSWTVSRLLLIRSNLPGGGRPGEGPRYEEVGRWPLGAAG</sequence>
<proteinExistence type="inferred from homology"/>
<name>A0A5R9EB87_9ACTN</name>
<dbReference type="PANTHER" id="PTHR35561">
    <property type="entry name" value="RNA 2',3'-CYCLIC PHOSPHODIESTERASE"/>
    <property type="match status" value="1"/>
</dbReference>
<feature type="active site" description="Proton acceptor" evidence="2">
    <location>
        <position position="126"/>
    </location>
</feature>
<evidence type="ECO:0000256" key="2">
    <source>
        <dbReference type="HAMAP-Rule" id="MF_01940"/>
    </source>
</evidence>